<name>W7I8H0_9PEZI</name>
<dbReference type="Proteomes" id="UP000024837">
    <property type="component" value="Unassembled WGS sequence"/>
</dbReference>
<accession>W7I8H0</accession>
<proteinExistence type="predicted"/>
<dbReference type="AlphaFoldDB" id="W7I8H0"/>
<evidence type="ECO:0000313" key="1">
    <source>
        <dbReference type="EMBL" id="EWC48593.1"/>
    </source>
</evidence>
<reference evidence="1 2" key="1">
    <citation type="submission" date="2013-05" db="EMBL/GenBank/DDBJ databases">
        <title>Drechslerella stenobrocha genome reveals carnivorous origination and mechanical trapping mechanism of predatory fungi.</title>
        <authorList>
            <person name="Liu X."/>
            <person name="Zhang W."/>
            <person name="Liu K."/>
        </authorList>
    </citation>
    <scope>NUCLEOTIDE SEQUENCE [LARGE SCALE GENOMIC DNA]</scope>
    <source>
        <strain evidence="1 2">248</strain>
    </source>
</reference>
<organism evidence="1 2">
    <name type="scientific">Drechslerella stenobrocha 248</name>
    <dbReference type="NCBI Taxonomy" id="1043628"/>
    <lineage>
        <taxon>Eukaryota</taxon>
        <taxon>Fungi</taxon>
        <taxon>Dikarya</taxon>
        <taxon>Ascomycota</taxon>
        <taxon>Pezizomycotina</taxon>
        <taxon>Orbiliomycetes</taxon>
        <taxon>Orbiliales</taxon>
        <taxon>Orbiliaceae</taxon>
        <taxon>Drechslerella</taxon>
    </lineage>
</organism>
<dbReference type="PANTHER" id="PTHR39218">
    <property type="entry name" value="OXIDOREDUCTASE 14 KDA SUBUNIT, PUTATIVE (AFU_ORTHOLOGUE AFUA_1G12110)-RELATED"/>
    <property type="match status" value="1"/>
</dbReference>
<sequence length="160" mass="17868">MPSHFDIRIISTVANPRGSPANRIARREPQLQLHHAPTNLRHSPTIHSVPPLAIAAAVGRTCKTATSPPSLLTIMSSLAFYAFYGAACRWMQLSIQRRPHVLQAEAIAYPLYMTVCVGAGMYFDGIEDRHMAFLEQKKQSLLEKRRRREESDRALAGDSS</sequence>
<dbReference type="EMBL" id="KI966372">
    <property type="protein sequence ID" value="EWC48593.1"/>
    <property type="molecule type" value="Genomic_DNA"/>
</dbReference>
<dbReference type="HOGENOM" id="CLU_1652113_0_0_1"/>
<dbReference type="OrthoDB" id="2141050at2759"/>
<keyword evidence="2" id="KW-1185">Reference proteome</keyword>
<gene>
    <name evidence="1" type="ORF">DRE_01815</name>
</gene>
<protein>
    <submittedName>
        <fullName evidence="1">Uncharacterized protein</fullName>
    </submittedName>
</protein>
<evidence type="ECO:0000313" key="2">
    <source>
        <dbReference type="Proteomes" id="UP000024837"/>
    </source>
</evidence>
<dbReference type="PANTHER" id="PTHR39218:SF1">
    <property type="entry name" value="OXIDOREDUCTASE 14 KDA SUBUNIT, PUTATIVE (AFU_ORTHOLOGUE AFUA_1G12110)-RELATED"/>
    <property type="match status" value="1"/>
</dbReference>